<name>H5SDF0_9BACT</name>
<reference evidence="1" key="2">
    <citation type="journal article" date="2012" name="PLoS ONE">
        <title>A Deeply Branching Thermophilic Bacterium with an Ancient Acetyl-CoA Pathway Dominates a Subsurface Ecosystem.</title>
        <authorList>
            <person name="Takami H."/>
            <person name="Noguchi H."/>
            <person name="Takaki Y."/>
            <person name="Uchiyama I."/>
            <person name="Toyoda A."/>
            <person name="Nishi S."/>
            <person name="Chee G.-J."/>
            <person name="Arai W."/>
            <person name="Nunoura T."/>
            <person name="Itoh T."/>
            <person name="Hattori M."/>
            <person name="Takai K."/>
        </authorList>
    </citation>
    <scope>NUCLEOTIDE SEQUENCE</scope>
</reference>
<dbReference type="AlphaFoldDB" id="H5SDF0"/>
<accession>H5SDF0</accession>
<evidence type="ECO:0000313" key="1">
    <source>
        <dbReference type="EMBL" id="BAL54186.1"/>
    </source>
</evidence>
<dbReference type="EMBL" id="AP011680">
    <property type="protein sequence ID" value="BAL54186.1"/>
    <property type="molecule type" value="Genomic_DNA"/>
</dbReference>
<reference evidence="1" key="1">
    <citation type="journal article" date="2005" name="Environ. Microbiol.">
        <title>Genetic and functional properties of uncultivated thermophilic crenarchaeotes from a subsurface gold mine as revealed by analysis of genome fragments.</title>
        <authorList>
            <person name="Nunoura T."/>
            <person name="Hirayama H."/>
            <person name="Takami H."/>
            <person name="Oida H."/>
            <person name="Nishi S."/>
            <person name="Shimamura S."/>
            <person name="Suzuki Y."/>
            <person name="Inagaki F."/>
            <person name="Takai K."/>
            <person name="Nealson K.H."/>
            <person name="Horikoshi K."/>
        </authorList>
    </citation>
    <scope>NUCLEOTIDE SEQUENCE</scope>
</reference>
<organism evidence="1">
    <name type="scientific">uncultured Planctomycetota bacterium</name>
    <dbReference type="NCBI Taxonomy" id="120965"/>
    <lineage>
        <taxon>Bacteria</taxon>
        <taxon>Pseudomonadati</taxon>
        <taxon>Planctomycetota</taxon>
        <taxon>environmental samples</taxon>
    </lineage>
</organism>
<sequence length="90" mass="10592">MKARPIFPFWFRQRQIQSELINDQAVRLQGPNLPLCEVRIEPEEDGRNWRATLFRINGEPRILASAQAAEPHPQSAWQLGFELYRKHVIN</sequence>
<gene>
    <name evidence="1" type="ORF">HGMM_F13D05C08</name>
</gene>
<proteinExistence type="predicted"/>
<protein>
    <submittedName>
        <fullName evidence="1">Uncharacterized protein</fullName>
    </submittedName>
</protein>